<accession>A0A1R1PSV4</accession>
<name>A0A1R1PSV4_ZANCU</name>
<dbReference type="AlphaFoldDB" id="A0A1R1PSV4"/>
<keyword evidence="3" id="KW-1185">Reference proteome</keyword>
<organism evidence="2 3">
    <name type="scientific">Zancudomyces culisetae</name>
    <name type="common">Gut fungus</name>
    <name type="synonym">Smittium culisetae</name>
    <dbReference type="NCBI Taxonomy" id="1213189"/>
    <lineage>
        <taxon>Eukaryota</taxon>
        <taxon>Fungi</taxon>
        <taxon>Fungi incertae sedis</taxon>
        <taxon>Zoopagomycota</taxon>
        <taxon>Kickxellomycotina</taxon>
        <taxon>Harpellomycetes</taxon>
        <taxon>Harpellales</taxon>
        <taxon>Legeriomycetaceae</taxon>
        <taxon>Zancudomyces</taxon>
    </lineage>
</organism>
<sequence length="79" mass="9383">MLIPGWLAQIHSLQLWKKRTNEHLSKLVVPDYFDSNTETEKRTLEEKPHSSDALPKKTKDRIEEVGTIDRRKEKIDSYY</sequence>
<evidence type="ECO:0000256" key="1">
    <source>
        <dbReference type="SAM" id="MobiDB-lite"/>
    </source>
</evidence>
<reference evidence="3" key="1">
    <citation type="submission" date="2017-01" db="EMBL/GenBank/DDBJ databases">
        <authorList>
            <person name="Wang Y."/>
            <person name="White M."/>
            <person name="Kvist S."/>
            <person name="Moncalvo J.-M."/>
        </authorList>
    </citation>
    <scope>NUCLEOTIDE SEQUENCE [LARGE SCALE GENOMIC DNA]</scope>
    <source>
        <strain evidence="3">COL-18-3</strain>
    </source>
</reference>
<protein>
    <submittedName>
        <fullName evidence="2">Uncharacterized protein</fullName>
    </submittedName>
</protein>
<dbReference type="Proteomes" id="UP000188320">
    <property type="component" value="Unassembled WGS sequence"/>
</dbReference>
<evidence type="ECO:0000313" key="2">
    <source>
        <dbReference type="EMBL" id="OMH84031.1"/>
    </source>
</evidence>
<feature type="region of interest" description="Disordered" evidence="1">
    <location>
        <begin position="38"/>
        <end position="65"/>
    </location>
</feature>
<comment type="caution">
    <text evidence="2">The sequence shown here is derived from an EMBL/GenBank/DDBJ whole genome shotgun (WGS) entry which is preliminary data.</text>
</comment>
<dbReference type="EMBL" id="LSSK01000264">
    <property type="protein sequence ID" value="OMH84031.1"/>
    <property type="molecule type" value="Genomic_DNA"/>
</dbReference>
<evidence type="ECO:0000313" key="3">
    <source>
        <dbReference type="Proteomes" id="UP000188320"/>
    </source>
</evidence>
<proteinExistence type="predicted"/>
<gene>
    <name evidence="2" type="ORF">AX774_g2447</name>
</gene>
<dbReference type="OrthoDB" id="6246201at2759"/>